<evidence type="ECO:0000313" key="2">
    <source>
        <dbReference type="Proteomes" id="UP000176299"/>
    </source>
</evidence>
<accession>A0A1G1W4I2</accession>
<sequence length="118" mass="13664">MQNRFENLEVWKKSHAFTLKIYKVTNTFPKEEKYRLGDQLRRSAASVATNIVGGNSRTHKAEFQQFLNMARSSLEETKYHLLLARDLGYLDDKTYVQLQGDCEEIGRMLSGLMKSLKS</sequence>
<dbReference type="Gene3D" id="1.20.1440.60">
    <property type="entry name" value="23S rRNA-intervening sequence"/>
    <property type="match status" value="1"/>
</dbReference>
<dbReference type="PANTHER" id="PTHR38471:SF2">
    <property type="entry name" value="FOUR HELIX BUNDLE PROTEIN"/>
    <property type="match status" value="1"/>
</dbReference>
<dbReference type="AlphaFoldDB" id="A0A1G1W4I2"/>
<name>A0A1G1W4I2_9BACT</name>
<dbReference type="CDD" id="cd16377">
    <property type="entry name" value="23S_rRNA_IVP_like"/>
    <property type="match status" value="1"/>
</dbReference>
<dbReference type="Pfam" id="PF05635">
    <property type="entry name" value="23S_rRNA_IVP"/>
    <property type="match status" value="1"/>
</dbReference>
<reference evidence="1 2" key="1">
    <citation type="journal article" date="2016" name="Nat. Commun.">
        <title>Thousands of microbial genomes shed light on interconnected biogeochemical processes in an aquifer system.</title>
        <authorList>
            <person name="Anantharaman K."/>
            <person name="Brown C.T."/>
            <person name="Hug L.A."/>
            <person name="Sharon I."/>
            <person name="Castelle C.J."/>
            <person name="Probst A.J."/>
            <person name="Thomas B.C."/>
            <person name="Singh A."/>
            <person name="Wilkins M.J."/>
            <person name="Karaoz U."/>
            <person name="Brodie E.L."/>
            <person name="Williams K.H."/>
            <person name="Hubbard S.S."/>
            <person name="Banfield J.F."/>
        </authorList>
    </citation>
    <scope>NUCLEOTIDE SEQUENCE [LARGE SCALE GENOMIC DNA]</scope>
</reference>
<dbReference type="InterPro" id="IPR012657">
    <property type="entry name" value="23S_rRNA-intervening_sequence"/>
</dbReference>
<dbReference type="Proteomes" id="UP000176299">
    <property type="component" value="Unassembled WGS sequence"/>
</dbReference>
<dbReference type="PANTHER" id="PTHR38471">
    <property type="entry name" value="FOUR HELIX BUNDLE PROTEIN"/>
    <property type="match status" value="1"/>
</dbReference>
<proteinExistence type="predicted"/>
<comment type="caution">
    <text evidence="1">The sequence shown here is derived from an EMBL/GenBank/DDBJ whole genome shotgun (WGS) entry which is preliminary data.</text>
</comment>
<gene>
    <name evidence="1" type="ORF">A2113_04240</name>
</gene>
<dbReference type="EMBL" id="MHCN01000005">
    <property type="protein sequence ID" value="OGY22568.1"/>
    <property type="molecule type" value="Genomic_DNA"/>
</dbReference>
<evidence type="ECO:0008006" key="3">
    <source>
        <dbReference type="Google" id="ProtNLM"/>
    </source>
</evidence>
<protein>
    <recommendedName>
        <fullName evidence="3">Four helix bundle protein</fullName>
    </recommendedName>
</protein>
<dbReference type="SUPFAM" id="SSF158446">
    <property type="entry name" value="IVS-encoded protein-like"/>
    <property type="match status" value="1"/>
</dbReference>
<organism evidence="1 2">
    <name type="scientific">Candidatus Woykebacteria bacterium GWA1_44_8</name>
    <dbReference type="NCBI Taxonomy" id="1802591"/>
    <lineage>
        <taxon>Bacteria</taxon>
        <taxon>Candidatus Woykeibacteriota</taxon>
    </lineage>
</organism>
<dbReference type="STRING" id="1802591.A2113_04240"/>
<dbReference type="InterPro" id="IPR036583">
    <property type="entry name" value="23S_rRNA_IVS_sf"/>
</dbReference>
<dbReference type="NCBIfam" id="TIGR02436">
    <property type="entry name" value="four helix bundle protein"/>
    <property type="match status" value="1"/>
</dbReference>
<evidence type="ECO:0000313" key="1">
    <source>
        <dbReference type="EMBL" id="OGY22568.1"/>
    </source>
</evidence>